<evidence type="ECO:0000313" key="12">
    <source>
        <dbReference type="EMBL" id="EED34163.1"/>
    </source>
</evidence>
<protein>
    <submittedName>
        <fullName evidence="12">General secretion pathway protein C</fullName>
    </submittedName>
</protein>
<keyword evidence="7" id="KW-0653">Protein transport</keyword>
<evidence type="ECO:0000256" key="6">
    <source>
        <dbReference type="ARBA" id="ARBA00022692"/>
    </source>
</evidence>
<dbReference type="NCBIfam" id="TIGR01713">
    <property type="entry name" value="typeII_sec_gspC"/>
    <property type="match status" value="1"/>
</dbReference>
<reference evidence="13" key="1">
    <citation type="journal article" date="2013" name="BMC Microbiol.">
        <title>Taxonomy and evolution of bacteriochlorophyll a-containing members of the OM60/NOR5 clade of marine gammaproteobacteria: description of Luminiphilus syltensis gen. nov., sp. nov., reclassification of Haliea rubra as Pseudohaliea rubra gen. nov., comb. nov., and emendation of Chromatocurvus halotolerans.</title>
        <authorList>
            <person name="Spring S."/>
            <person name="Riedel T."/>
            <person name="Sproer C."/>
            <person name="Yan S."/>
            <person name="Harder J."/>
            <person name="Fuchs B.M."/>
        </authorList>
    </citation>
    <scope>NUCLEOTIDE SEQUENCE [LARGE SCALE GENOMIC DNA]</scope>
    <source>
        <strain evidence="13">NOR51-B</strain>
    </source>
</reference>
<evidence type="ECO:0000256" key="10">
    <source>
        <dbReference type="SAM" id="Phobius"/>
    </source>
</evidence>
<evidence type="ECO:0000256" key="7">
    <source>
        <dbReference type="ARBA" id="ARBA00022927"/>
    </source>
</evidence>
<gene>
    <name evidence="12" type="primary">gspC</name>
    <name evidence="12" type="ORF">NOR51B_100</name>
</gene>
<dbReference type="GO" id="GO:0005886">
    <property type="term" value="C:plasma membrane"/>
    <property type="evidence" value="ECO:0007669"/>
    <property type="project" value="UniProtKB-SubCell"/>
</dbReference>
<comment type="subcellular location">
    <subcellularLocation>
        <location evidence="1">Cell inner membrane</location>
    </subcellularLocation>
</comment>
<keyword evidence="13" id="KW-1185">Reference proteome</keyword>
<dbReference type="GO" id="GO:0015628">
    <property type="term" value="P:protein secretion by the type II secretion system"/>
    <property type="evidence" value="ECO:0007669"/>
    <property type="project" value="InterPro"/>
</dbReference>
<dbReference type="InterPro" id="IPR001639">
    <property type="entry name" value="T2SS_protein-GspC"/>
</dbReference>
<organism evidence="12 13">
    <name type="scientific">Luminiphilus syltensis NOR5-1B</name>
    <dbReference type="NCBI Taxonomy" id="565045"/>
    <lineage>
        <taxon>Bacteria</taxon>
        <taxon>Pseudomonadati</taxon>
        <taxon>Pseudomonadota</taxon>
        <taxon>Gammaproteobacteria</taxon>
        <taxon>Cellvibrionales</taxon>
        <taxon>Halieaceae</taxon>
        <taxon>Luminiphilus</taxon>
    </lineage>
</organism>
<dbReference type="STRING" id="565045.NOR51B_100"/>
<accession>B8KQM9</accession>
<dbReference type="eggNOG" id="COG3031">
    <property type="taxonomic scope" value="Bacteria"/>
</dbReference>
<dbReference type="SUPFAM" id="SSF50156">
    <property type="entry name" value="PDZ domain-like"/>
    <property type="match status" value="1"/>
</dbReference>
<evidence type="ECO:0000313" key="13">
    <source>
        <dbReference type="Proteomes" id="UP000004699"/>
    </source>
</evidence>
<comment type="similarity">
    <text evidence="2">Belongs to the GSP C family.</text>
</comment>
<dbReference type="Gene3D" id="2.30.30.830">
    <property type="match status" value="1"/>
</dbReference>
<dbReference type="AlphaFoldDB" id="B8KQM9"/>
<evidence type="ECO:0000259" key="11">
    <source>
        <dbReference type="Pfam" id="PF11356"/>
    </source>
</evidence>
<keyword evidence="5" id="KW-0997">Cell inner membrane</keyword>
<evidence type="ECO:0000256" key="5">
    <source>
        <dbReference type="ARBA" id="ARBA00022519"/>
    </source>
</evidence>
<dbReference type="EMBL" id="DS999411">
    <property type="protein sequence ID" value="EED34163.1"/>
    <property type="molecule type" value="Genomic_DNA"/>
</dbReference>
<dbReference type="GO" id="GO:0015627">
    <property type="term" value="C:type II protein secretion system complex"/>
    <property type="evidence" value="ECO:0007669"/>
    <property type="project" value="InterPro"/>
</dbReference>
<keyword evidence="9 10" id="KW-0472">Membrane</keyword>
<evidence type="ECO:0000256" key="2">
    <source>
        <dbReference type="ARBA" id="ARBA00007986"/>
    </source>
</evidence>
<evidence type="ECO:0000256" key="8">
    <source>
        <dbReference type="ARBA" id="ARBA00022989"/>
    </source>
</evidence>
<evidence type="ECO:0000256" key="3">
    <source>
        <dbReference type="ARBA" id="ARBA00022448"/>
    </source>
</evidence>
<keyword evidence="4" id="KW-1003">Cell membrane</keyword>
<dbReference type="InterPro" id="IPR024961">
    <property type="entry name" value="T2SS_GspC_N"/>
</dbReference>
<evidence type="ECO:0000256" key="4">
    <source>
        <dbReference type="ARBA" id="ARBA00022475"/>
    </source>
</evidence>
<evidence type="ECO:0000256" key="9">
    <source>
        <dbReference type="ARBA" id="ARBA00023136"/>
    </source>
</evidence>
<dbReference type="Proteomes" id="UP000004699">
    <property type="component" value="Unassembled WGS sequence"/>
</dbReference>
<keyword evidence="8 10" id="KW-1133">Transmembrane helix</keyword>
<sequence length="335" mass="35751">MLSVWSGSVERKLAQTARLLSTGDRLLWIRRAAILLFFIWASHSLVMGLWAILPGAAPVESMGQVINPVSGVSLSESVAVDLEDMVGLGLFGESIAAAEPEPLADTATDSSREGIEDGARESRLGLTLTGIVASTEDGLGSAVIKSGNTELTYAVGDTLPVSSGVTLAKVMSRQVVIDNKGTYELLTLFDDNELSRMASVKSAPGRPVPRAERPVNSQAREIRVDDPARSELAARYRDKFYDEPQTLASVVSVSVVRDDGGLRGYRLAPGREADVFRQLGFRAGDLVTAINGLPLSDPANTLKLYQAMRAADSAYFEVERGGVPVSISVSLNAEQ</sequence>
<dbReference type="InterPro" id="IPR036034">
    <property type="entry name" value="PDZ_sf"/>
</dbReference>
<dbReference type="HOGENOM" id="CLU_068012_0_0_6"/>
<feature type="transmembrane region" description="Helical" evidence="10">
    <location>
        <begin position="32"/>
        <end position="53"/>
    </location>
</feature>
<keyword evidence="6 10" id="KW-0812">Transmembrane</keyword>
<dbReference type="OrthoDB" id="1491375at2"/>
<proteinExistence type="inferred from homology"/>
<keyword evidence="3" id="KW-0813">Transport</keyword>
<evidence type="ECO:0000256" key="1">
    <source>
        <dbReference type="ARBA" id="ARBA00004533"/>
    </source>
</evidence>
<name>B8KQM9_9GAMM</name>
<dbReference type="Gene3D" id="2.30.42.10">
    <property type="match status" value="1"/>
</dbReference>
<dbReference type="Pfam" id="PF11356">
    <property type="entry name" value="T2SSC"/>
    <property type="match status" value="1"/>
</dbReference>
<feature type="domain" description="Type II secretion system protein GspC N-terminal" evidence="11">
    <location>
        <begin position="37"/>
        <end position="188"/>
    </location>
</feature>